<reference evidence="5 6" key="1">
    <citation type="submission" date="2016-06" db="EMBL/GenBank/DDBJ databases">
        <title>Genome sequence of endosymbiont of Candidatus Endolucinida thiodiazotropha.</title>
        <authorList>
            <person name="Poehlein A."/>
            <person name="Koenig S."/>
            <person name="Heiden S.E."/>
            <person name="Thuermer A."/>
            <person name="Voget S."/>
            <person name="Daniel R."/>
            <person name="Markert S."/>
            <person name="Gros O."/>
            <person name="Schweder T."/>
        </authorList>
    </citation>
    <scope>NUCLEOTIDE SEQUENCE [LARGE SCALE GENOMIC DNA]</scope>
    <source>
        <strain evidence="5 6">COS</strain>
    </source>
</reference>
<dbReference type="InterPro" id="IPR027268">
    <property type="entry name" value="Peptidase_M4/M1_CTD_sf"/>
</dbReference>
<dbReference type="GO" id="GO:0016285">
    <property type="term" value="F:alanyl aminopeptidase activity"/>
    <property type="evidence" value="ECO:0007669"/>
    <property type="project" value="UniProtKB-EC"/>
</dbReference>
<feature type="active site" description="Proton donor" evidence="1">
    <location>
        <position position="384"/>
    </location>
</feature>
<feature type="active site" description="Proton acceptor" evidence="1">
    <location>
        <position position="306"/>
    </location>
</feature>
<dbReference type="EC" id="3.4.11.2" evidence="5"/>
<feature type="binding site" evidence="2">
    <location>
        <position position="309"/>
    </location>
    <ligand>
        <name>Zn(2+)</name>
        <dbReference type="ChEBI" id="CHEBI:29105"/>
        <note>catalytic</note>
    </ligand>
</feature>
<evidence type="ECO:0000256" key="2">
    <source>
        <dbReference type="PIRSR" id="PIRSR634015-3"/>
    </source>
</evidence>
<keyword evidence="5" id="KW-0378">Hydrolase</keyword>
<feature type="signal peptide" evidence="3">
    <location>
        <begin position="1"/>
        <end position="26"/>
    </location>
</feature>
<dbReference type="AlphaFoldDB" id="A0A7Z0VKB6"/>
<keyword evidence="5" id="KW-0645">Protease</keyword>
<evidence type="ECO:0000256" key="3">
    <source>
        <dbReference type="SAM" id="SignalP"/>
    </source>
</evidence>
<proteinExistence type="predicted"/>
<keyword evidence="6" id="KW-1185">Reference proteome</keyword>
<feature type="domain" description="Peptidase M1 membrane alanine aminopeptidase" evidence="4">
    <location>
        <begin position="305"/>
        <end position="443"/>
    </location>
</feature>
<dbReference type="InterPro" id="IPR014782">
    <property type="entry name" value="Peptidase_M1_dom"/>
</dbReference>
<dbReference type="OrthoDB" id="9762302at2"/>
<keyword evidence="2" id="KW-0479">Metal-binding</keyword>
<dbReference type="PANTHER" id="PTHR45726">
    <property type="entry name" value="LEUKOTRIENE A-4 HYDROLASE"/>
    <property type="match status" value="1"/>
</dbReference>
<feature type="binding site" evidence="2">
    <location>
        <position position="327"/>
    </location>
    <ligand>
        <name>Zn(2+)</name>
        <dbReference type="ChEBI" id="CHEBI:29105"/>
        <note>catalytic</note>
    </ligand>
</feature>
<feature type="chain" id="PRO_5030732637" evidence="3">
    <location>
        <begin position="27"/>
        <end position="727"/>
    </location>
</feature>
<gene>
    <name evidence="5" type="primary">pepN_3</name>
    <name evidence="5" type="ORF">CODIS_29490</name>
</gene>
<sequence>MRLMTNKTTICYILLWLTLFCKPIIAASTVHHELQVSLDPNSQQLQVTDRISLASPQDGGATQPTLAHQGRLRFLLHRGLSPRSMTAEVALKEIGPISDSAPLIAYQLSMPEDQRHFTLKYGGKIAHRLTTLRESPGRASERLRGTISEQGVYLDAATGWYPYFADTLHTFELQVELPSSWLAVSQGKGPEIGGEGQRRLIRWHENSPQDDIYLVAAPYRLYRKTTEGIEAQVFLRQPDAEIAERYIEATADYLRLYQSLIGPYPYAKFALVENFWESGYGMPSFTLLGPRVLRLPFILHTSYPHEILHNWWGNSVYIDYQSGNWAEGLTSYLADHLLAEQRGRGANHRRTALKRYGDFVRNENDFPLAAFRARHTTASQAVGYDKSLMFFHMLRRRLGDHNFIKGLQIFFRDNRFKTAGYADLKLAFEKAAGVSIDTFFQHWTERNGAPRLAVSNLTVKQLGDGFQISGTLQQSQSSAPFPLKVPMLTRMKDGSVSQTTLSSQARETPFTIKVEQEPQQLQIDPWFDLFRQLDPAETPATLSRLFGSERILIVLPSNANKRMLQAYRGLAQQWSDGYDEADIRLDSELNSLPQDRPIWLLGRENLFHHEFVKQLSGLPFSLGHEYIKLTDTDYSTGEHSFVLSERNLNNGQTIAWVAGNSDAAIARLMRKLPHYGKYSYLVFKGDQAQIAFKGEWPITQSPLHFNFAEDGRVVEMDEPGPLIMMPE</sequence>
<comment type="caution">
    <text evidence="5">The sequence shown here is derived from an EMBL/GenBank/DDBJ whole genome shotgun (WGS) entry which is preliminary data.</text>
</comment>
<dbReference type="RefSeq" id="WP_069126480.1">
    <property type="nucleotide sequence ID" value="NZ_MARB01000017.1"/>
</dbReference>
<keyword evidence="2" id="KW-0862">Zinc</keyword>
<feature type="binding site" evidence="2">
    <location>
        <position position="305"/>
    </location>
    <ligand>
        <name>Zn(2+)</name>
        <dbReference type="ChEBI" id="CHEBI:29105"/>
        <note>catalytic</note>
    </ligand>
</feature>
<dbReference type="Pfam" id="PF01433">
    <property type="entry name" value="Peptidase_M1"/>
    <property type="match status" value="1"/>
</dbReference>
<accession>A0A7Z0VKB6</accession>
<keyword evidence="3" id="KW-0732">Signal</keyword>
<keyword evidence="5" id="KW-0031">Aminopeptidase</keyword>
<dbReference type="Proteomes" id="UP000094769">
    <property type="component" value="Unassembled WGS sequence"/>
</dbReference>
<dbReference type="GO" id="GO:0008237">
    <property type="term" value="F:metallopeptidase activity"/>
    <property type="evidence" value="ECO:0007669"/>
    <property type="project" value="InterPro"/>
</dbReference>
<name>A0A7Z0VKB6_9GAMM</name>
<evidence type="ECO:0000256" key="1">
    <source>
        <dbReference type="PIRSR" id="PIRSR634015-1"/>
    </source>
</evidence>
<dbReference type="Gene3D" id="1.10.390.10">
    <property type="entry name" value="Neutral Protease Domain 2"/>
    <property type="match status" value="1"/>
</dbReference>
<evidence type="ECO:0000313" key="5">
    <source>
        <dbReference type="EMBL" id="ODJ86806.1"/>
    </source>
</evidence>
<dbReference type="GO" id="GO:0008270">
    <property type="term" value="F:zinc ion binding"/>
    <property type="evidence" value="ECO:0007669"/>
    <property type="project" value="InterPro"/>
</dbReference>
<evidence type="ECO:0000313" key="6">
    <source>
        <dbReference type="Proteomes" id="UP000094769"/>
    </source>
</evidence>
<protein>
    <submittedName>
        <fullName evidence="5">Aminopeptidase N</fullName>
        <ecNumber evidence="5">3.4.11.2</ecNumber>
    </submittedName>
</protein>
<dbReference type="SUPFAM" id="SSF55486">
    <property type="entry name" value="Metalloproteases ('zincins'), catalytic domain"/>
    <property type="match status" value="1"/>
</dbReference>
<comment type="cofactor">
    <cofactor evidence="2">
        <name>Zn(2+)</name>
        <dbReference type="ChEBI" id="CHEBI:29105"/>
    </cofactor>
    <text evidence="2">Binds 1 zinc ion per subunit.</text>
</comment>
<organism evidence="5 6">
    <name type="scientific">Candidatus Thiodiazotropha endolucinida</name>
    <dbReference type="NCBI Taxonomy" id="1655433"/>
    <lineage>
        <taxon>Bacteria</taxon>
        <taxon>Pseudomonadati</taxon>
        <taxon>Pseudomonadota</taxon>
        <taxon>Gammaproteobacteria</taxon>
        <taxon>Chromatiales</taxon>
        <taxon>Sedimenticolaceae</taxon>
        <taxon>Candidatus Thiodiazotropha</taxon>
    </lineage>
</organism>
<evidence type="ECO:0000259" key="4">
    <source>
        <dbReference type="Pfam" id="PF01433"/>
    </source>
</evidence>
<dbReference type="InterPro" id="IPR034015">
    <property type="entry name" value="M1_LTA4H"/>
</dbReference>
<dbReference type="EMBL" id="MARB01000017">
    <property type="protein sequence ID" value="ODJ86806.1"/>
    <property type="molecule type" value="Genomic_DNA"/>
</dbReference>
<dbReference type="PANTHER" id="PTHR45726:SF3">
    <property type="entry name" value="LEUKOTRIENE A-4 HYDROLASE"/>
    <property type="match status" value="1"/>
</dbReference>